<feature type="compositionally biased region" description="Low complexity" evidence="1">
    <location>
        <begin position="608"/>
        <end position="619"/>
    </location>
</feature>
<feature type="compositionally biased region" description="Low complexity" evidence="1">
    <location>
        <begin position="529"/>
        <end position="562"/>
    </location>
</feature>
<dbReference type="SUPFAM" id="SSF56726">
    <property type="entry name" value="DNA topoisomerase IV, alpha subunit"/>
    <property type="match status" value="1"/>
</dbReference>
<dbReference type="InterPro" id="IPR055201">
    <property type="entry name" value="IHF-like_H2TH"/>
</dbReference>
<proteinExistence type="predicted"/>
<dbReference type="EMBL" id="BQKC01000001">
    <property type="protein sequence ID" value="GJM55944.1"/>
    <property type="molecule type" value="Genomic_DNA"/>
</dbReference>
<dbReference type="Proteomes" id="UP001055025">
    <property type="component" value="Unassembled WGS sequence"/>
</dbReference>
<feature type="region of interest" description="Disordered" evidence="1">
    <location>
        <begin position="407"/>
        <end position="717"/>
    </location>
</feature>
<evidence type="ECO:0000259" key="3">
    <source>
        <dbReference type="Pfam" id="PF22525"/>
    </source>
</evidence>
<dbReference type="Gene3D" id="1.10.8.50">
    <property type="match status" value="1"/>
</dbReference>
<feature type="compositionally biased region" description="Basic and acidic residues" evidence="1">
    <location>
        <begin position="624"/>
        <end position="638"/>
    </location>
</feature>
<feature type="compositionally biased region" description="Low complexity" evidence="1">
    <location>
        <begin position="661"/>
        <end position="679"/>
    </location>
</feature>
<reference evidence="4" key="1">
    <citation type="journal article" date="2022" name="Int. J. Syst. Evol. Microbiol.">
        <title>Granulimonas faecalis gen. nov., sp. nov., and Leptogranulimonas caecicola gen. nov., sp. nov., novel lactate-producing Atopobiaceae bacteria isolated from mouse intestines, and an emended description of the family Atopobiaceae.</title>
        <authorList>
            <person name="Morinaga K."/>
            <person name="Kusada H."/>
            <person name="Sakamoto S."/>
            <person name="Murakami T."/>
            <person name="Toyoda A."/>
            <person name="Mori H."/>
            <person name="Meng X.Y."/>
            <person name="Takashino M."/>
            <person name="Murotomi K."/>
            <person name="Tamaki H."/>
        </authorList>
    </citation>
    <scope>NUCLEOTIDE SEQUENCE</scope>
    <source>
        <strain evidence="4">OPF53</strain>
    </source>
</reference>
<dbReference type="Gene3D" id="3.40.1360.10">
    <property type="match status" value="1"/>
</dbReference>
<dbReference type="GO" id="GO:0003677">
    <property type="term" value="F:DNA binding"/>
    <property type="evidence" value="ECO:0007669"/>
    <property type="project" value="InterPro"/>
</dbReference>
<feature type="compositionally biased region" description="Low complexity" evidence="1">
    <location>
        <begin position="469"/>
        <end position="484"/>
    </location>
</feature>
<feature type="compositionally biased region" description="Low complexity" evidence="1">
    <location>
        <begin position="686"/>
        <end position="698"/>
    </location>
</feature>
<name>A0AAV5B637_9ACTN</name>
<dbReference type="GO" id="GO:0005694">
    <property type="term" value="C:chromosome"/>
    <property type="evidence" value="ECO:0007669"/>
    <property type="project" value="InterPro"/>
</dbReference>
<evidence type="ECO:0000259" key="2">
    <source>
        <dbReference type="Pfam" id="PF09983"/>
    </source>
</evidence>
<feature type="compositionally biased region" description="Basic residues" evidence="1">
    <location>
        <begin position="588"/>
        <end position="597"/>
    </location>
</feature>
<feature type="compositionally biased region" description="Basic and acidic residues" evidence="1">
    <location>
        <begin position="568"/>
        <end position="586"/>
    </location>
</feature>
<evidence type="ECO:0000313" key="5">
    <source>
        <dbReference type="Proteomes" id="UP001055025"/>
    </source>
</evidence>
<dbReference type="InterPro" id="IPR036078">
    <property type="entry name" value="Spo11/TopoVI_A_sf"/>
</dbReference>
<protein>
    <recommendedName>
        <fullName evidence="6">Wadjet protein JetD C-terminal domain-containing protein</fullName>
    </recommendedName>
</protein>
<evidence type="ECO:0000256" key="1">
    <source>
        <dbReference type="SAM" id="MobiDB-lite"/>
    </source>
</evidence>
<feature type="domain" description="Wadjet protein JetD C-terminal" evidence="2">
    <location>
        <begin position="222"/>
        <end position="394"/>
    </location>
</feature>
<keyword evidence="5" id="KW-1185">Reference proteome</keyword>
<sequence>MKPTDTFKYQLLERLCAAFDGAAPADEPPTLVPSDILPSYLEHDDEASRKQAQWIFSAVQSLESQRMVRMTKSKHDGGTYVDTVTLEDADKAAHELEKLAARVAQEEAEQARAEEAVARKRQAQSQGGQTHAQRHGRRRTSDPVDPRITEEAAEYLDEVDSPLTPRELSLLVTGDTKKLDRVGLKRVAQTLRRRGSSASRSNVGALEEAGVVADLKTICVKGPVVLITQKGAVDASILPNGISMFDADLANIDRAYVRARRIVTVENLDAYRRCNDDDVYIYTQGSVSPRHRALLRMIHEQNPEVEFAHFGDIDYAGLKAHKVIEDTLGCEVGLFHMGIAELANPAYRKAIHPLTSKDRDLLAQLLEYERYRGLVSYMLERNVKLEQEIVALDLFSDYDVDSAMAALPAGRGGQGEGQQDDGKRREGTYRKQSQHSRGQRRQQAADGQGAQQSSQQVSKAEAAPKVEPAEPEAAVGAEAPADAAPAEKADAPKPRRRRRSRRPKAEQGAEGQAAEERAAEGQDTEGQVAEAADAEQPAADADAPEGQVSTPETTPEDAPAPEAEAEGGDARSAEQDAEPEQKDVRPGRAGRRRRSTRSKAAAEKAAEQPEAVADAAAEAGQVPKPEDAPEPAADRPDAEAPAPETDAPKPRRRRRSRKPKAAQPEVAGGAAAPNAAAAPADDDAASEAAAPADAAPEAPATPEPAPAEVKPVSRAAQTRKLRSDLLANIKSGAVSPADVLDAVDDAARSLTVVRFLSALPGWDRARATAFMEEVGISAGRTLRGLGKKQRARVVEAVTGE</sequence>
<dbReference type="InterPro" id="IPR047806">
    <property type="entry name" value="IHF_actinobact"/>
</dbReference>
<feature type="compositionally biased region" description="Basic residues" evidence="1">
    <location>
        <begin position="650"/>
        <end position="660"/>
    </location>
</feature>
<feature type="compositionally biased region" description="Basic and acidic residues" evidence="1">
    <location>
        <begin position="420"/>
        <end position="429"/>
    </location>
</feature>
<comment type="caution">
    <text evidence="4">The sequence shown here is derived from an EMBL/GenBank/DDBJ whole genome shotgun (WGS) entry which is preliminary data.</text>
</comment>
<feature type="domain" description="Integration host factor-like helix-two turn-helix" evidence="3">
    <location>
        <begin position="743"/>
        <end position="795"/>
    </location>
</feature>
<gene>
    <name evidence="4" type="ORF">ATOP_15990</name>
</gene>
<dbReference type="Pfam" id="PF09983">
    <property type="entry name" value="JetD_C"/>
    <property type="match status" value="1"/>
</dbReference>
<feature type="compositionally biased region" description="Low complexity" evidence="1">
    <location>
        <begin position="441"/>
        <end position="461"/>
    </location>
</feature>
<dbReference type="AlphaFoldDB" id="A0AAV5B637"/>
<evidence type="ECO:0000313" key="4">
    <source>
        <dbReference type="EMBL" id="GJM55944.1"/>
    </source>
</evidence>
<dbReference type="InterPro" id="IPR024534">
    <property type="entry name" value="JetD_C"/>
</dbReference>
<dbReference type="RefSeq" id="WP_265590976.1">
    <property type="nucleotide sequence ID" value="NZ_BQKC01000001.1"/>
</dbReference>
<dbReference type="Pfam" id="PF22525">
    <property type="entry name" value="H2TH_5"/>
    <property type="match status" value="1"/>
</dbReference>
<accession>A0AAV5B637</accession>
<organism evidence="4 5">
    <name type="scientific">Granulimonas faecalis</name>
    <dbReference type="NCBI Taxonomy" id="2894155"/>
    <lineage>
        <taxon>Bacteria</taxon>
        <taxon>Bacillati</taxon>
        <taxon>Actinomycetota</taxon>
        <taxon>Coriobacteriia</taxon>
        <taxon>Coriobacteriales</taxon>
        <taxon>Kribbibacteriaceae</taxon>
        <taxon>Granulimonas</taxon>
    </lineage>
</organism>
<dbReference type="NCBIfam" id="NF041260">
    <property type="entry name" value="actino_IHF"/>
    <property type="match status" value="1"/>
</dbReference>
<evidence type="ECO:0008006" key="6">
    <source>
        <dbReference type="Google" id="ProtNLM"/>
    </source>
</evidence>
<feature type="region of interest" description="Disordered" evidence="1">
    <location>
        <begin position="110"/>
        <end position="147"/>
    </location>
</feature>